<dbReference type="GO" id="GO:0008615">
    <property type="term" value="P:pyridoxine biosynthetic process"/>
    <property type="evidence" value="ECO:0007669"/>
    <property type="project" value="InterPro"/>
</dbReference>
<dbReference type="Proteomes" id="UP000195569">
    <property type="component" value="Unassembled WGS sequence"/>
</dbReference>
<evidence type="ECO:0000256" key="1">
    <source>
        <dbReference type="ARBA" id="ARBA00001917"/>
    </source>
</evidence>
<dbReference type="InterPro" id="IPR012349">
    <property type="entry name" value="Split_barrel_FMN-bd"/>
</dbReference>
<dbReference type="InterPro" id="IPR000659">
    <property type="entry name" value="Pyridox_Oxase"/>
</dbReference>
<dbReference type="OrthoDB" id="9152543at2"/>
<reference evidence="6" key="1">
    <citation type="submission" date="2016-12" db="EMBL/GenBank/DDBJ databases">
        <authorList>
            <person name="Moulin L."/>
        </authorList>
    </citation>
    <scope>NUCLEOTIDE SEQUENCE [LARGE SCALE GENOMIC DNA]</scope>
    <source>
        <strain evidence="6">STM 7183</strain>
    </source>
</reference>
<keyword evidence="4" id="KW-0560">Oxidoreductase</keyword>
<keyword evidence="2" id="KW-0285">Flavoprotein</keyword>
<dbReference type="EMBL" id="CYGY02000023">
    <property type="protein sequence ID" value="SIT39468.1"/>
    <property type="molecule type" value="Genomic_DNA"/>
</dbReference>
<evidence type="ECO:0000313" key="6">
    <source>
        <dbReference type="EMBL" id="SIT39468.1"/>
    </source>
</evidence>
<accession>A0A1N7RWL0</accession>
<comment type="cofactor">
    <cofactor evidence="1">
        <name>FMN</name>
        <dbReference type="ChEBI" id="CHEBI:58210"/>
    </cofactor>
</comment>
<evidence type="ECO:0000256" key="3">
    <source>
        <dbReference type="ARBA" id="ARBA00022643"/>
    </source>
</evidence>
<feature type="domain" description="Pyridoxamine 5'-phosphate oxidase Alr4036 family FMN-binding" evidence="5">
    <location>
        <begin position="22"/>
        <end position="108"/>
    </location>
</feature>
<evidence type="ECO:0000313" key="7">
    <source>
        <dbReference type="Proteomes" id="UP000195569"/>
    </source>
</evidence>
<organism evidence="6 7">
    <name type="scientific">Paraburkholderia piptadeniae</name>
    <dbReference type="NCBI Taxonomy" id="1701573"/>
    <lineage>
        <taxon>Bacteria</taxon>
        <taxon>Pseudomonadati</taxon>
        <taxon>Pseudomonadota</taxon>
        <taxon>Betaproteobacteria</taxon>
        <taxon>Burkholderiales</taxon>
        <taxon>Burkholderiaceae</taxon>
        <taxon>Paraburkholderia</taxon>
    </lineage>
</organism>
<dbReference type="SUPFAM" id="SSF50475">
    <property type="entry name" value="FMN-binding split barrel"/>
    <property type="match status" value="1"/>
</dbReference>
<keyword evidence="3" id="KW-0288">FMN</keyword>
<evidence type="ECO:0000256" key="4">
    <source>
        <dbReference type="ARBA" id="ARBA00023002"/>
    </source>
</evidence>
<keyword evidence="7" id="KW-1185">Reference proteome</keyword>
<dbReference type="GO" id="GO:0004733">
    <property type="term" value="F:pyridoxamine phosphate oxidase activity"/>
    <property type="evidence" value="ECO:0007669"/>
    <property type="project" value="InterPro"/>
</dbReference>
<evidence type="ECO:0000256" key="2">
    <source>
        <dbReference type="ARBA" id="ARBA00022630"/>
    </source>
</evidence>
<dbReference type="PANTHER" id="PTHR10851:SF3">
    <property type="entry name" value="PYRIDOXINE_PYRIDOXAMINE 5'-PHOSPHATE OXIDASE 2"/>
    <property type="match status" value="1"/>
</dbReference>
<dbReference type="InterPro" id="IPR024624">
    <property type="entry name" value="Pyridox_Oxase_Alr4036_FMN-bd"/>
</dbReference>
<dbReference type="AlphaFoldDB" id="A0A1N7RWL0"/>
<evidence type="ECO:0000259" key="5">
    <source>
        <dbReference type="Pfam" id="PF12766"/>
    </source>
</evidence>
<dbReference type="RefSeq" id="WP_087734020.1">
    <property type="nucleotide sequence ID" value="NZ_CYGY02000023.1"/>
</dbReference>
<dbReference type="PANTHER" id="PTHR10851">
    <property type="entry name" value="PYRIDOXINE-5-PHOSPHATE OXIDASE"/>
    <property type="match status" value="1"/>
</dbReference>
<dbReference type="Gene3D" id="2.30.110.10">
    <property type="entry name" value="Electron Transport, Fmn-binding Protein, Chain A"/>
    <property type="match status" value="1"/>
</dbReference>
<dbReference type="GO" id="GO:0010181">
    <property type="term" value="F:FMN binding"/>
    <property type="evidence" value="ECO:0007669"/>
    <property type="project" value="InterPro"/>
</dbReference>
<gene>
    <name evidence="6" type="ORF">BN2476_230017</name>
</gene>
<sequence length="205" mass="22550">MDTQAQRAHEPEPLAAVFDKIWDHLYAGANARQERSAYTMMQLATIGRDGLPKLRTVVLRRAVKERALLTFHTDLRSEKVREIERQPHVALLSSDVQAGIQIRLEGVACPVADENARMTVWNSSRPGTLILYQAPLVPGSPIAAPSDATPSPDDAASTHTAGFRNFCLMDVGIQRIGYLDVSGVVHNRAQFCLEGGHWCGQWVAP</sequence>
<proteinExistence type="predicted"/>
<name>A0A1N7RWL0_9BURK</name>
<dbReference type="Pfam" id="PF12766">
    <property type="entry name" value="Pyridox_oxase_2"/>
    <property type="match status" value="1"/>
</dbReference>
<comment type="caution">
    <text evidence="6">The sequence shown here is derived from an EMBL/GenBank/DDBJ whole genome shotgun (WGS) entry which is preliminary data.</text>
</comment>
<protein>
    <submittedName>
        <fullName evidence="6">Pyridoxamine-phosphate oxidase</fullName>
    </submittedName>
</protein>